<dbReference type="Gene3D" id="2.60.40.4070">
    <property type="match status" value="1"/>
</dbReference>
<dbReference type="EMBL" id="JAGQHR010000738">
    <property type="protein sequence ID" value="MCA9729541.1"/>
    <property type="molecule type" value="Genomic_DNA"/>
</dbReference>
<gene>
    <name evidence="3" type="ORF">KC729_17775</name>
</gene>
<accession>A0A956M1N7</accession>
<dbReference type="AlphaFoldDB" id="A0A956M1N7"/>
<feature type="non-terminal residue" evidence="3">
    <location>
        <position position="1"/>
    </location>
</feature>
<evidence type="ECO:0000259" key="2">
    <source>
        <dbReference type="Pfam" id="PF13860"/>
    </source>
</evidence>
<organism evidence="3 4">
    <name type="scientific">Eiseniibacteriota bacterium</name>
    <dbReference type="NCBI Taxonomy" id="2212470"/>
    <lineage>
        <taxon>Bacteria</taxon>
        <taxon>Candidatus Eiseniibacteriota</taxon>
    </lineage>
</organism>
<proteinExistence type="predicted"/>
<dbReference type="Proteomes" id="UP000697710">
    <property type="component" value="Unassembled WGS sequence"/>
</dbReference>
<dbReference type="InterPro" id="IPR025965">
    <property type="entry name" value="FlgD/Vpr_Ig-like"/>
</dbReference>
<reference evidence="3" key="2">
    <citation type="journal article" date="2021" name="Microbiome">
        <title>Successional dynamics and alternative stable states in a saline activated sludge microbial community over 9 years.</title>
        <authorList>
            <person name="Wang Y."/>
            <person name="Ye J."/>
            <person name="Ju F."/>
            <person name="Liu L."/>
            <person name="Boyd J.A."/>
            <person name="Deng Y."/>
            <person name="Parks D.H."/>
            <person name="Jiang X."/>
            <person name="Yin X."/>
            <person name="Woodcroft B.J."/>
            <person name="Tyson G.W."/>
            <person name="Hugenholtz P."/>
            <person name="Polz M.F."/>
            <person name="Zhang T."/>
        </authorList>
    </citation>
    <scope>NUCLEOTIDE SEQUENCE</scope>
    <source>
        <strain evidence="3">HKST-UBA01</strain>
    </source>
</reference>
<feature type="domain" description="FlgD/Vpr Ig-like" evidence="2">
    <location>
        <begin position="67"/>
        <end position="126"/>
    </location>
</feature>
<evidence type="ECO:0000313" key="4">
    <source>
        <dbReference type="Proteomes" id="UP000697710"/>
    </source>
</evidence>
<sequence length="140" mass="14550">VADGHDYRLAPESPCRAENSPCGAVIGAYEEPCGATSGAPQTPGSPRDLARVLEAPSPNPAGSSVQCRLALPSAGTVRVEVLDAAGARVREIENADLSSGTHAVDWDLTDQSGRRVAAGVYWLRASTPWGSDSRPVVITK</sequence>
<protein>
    <recommendedName>
        <fullName evidence="2">FlgD/Vpr Ig-like domain-containing protein</fullName>
    </recommendedName>
</protein>
<comment type="caution">
    <text evidence="3">The sequence shown here is derived from an EMBL/GenBank/DDBJ whole genome shotgun (WGS) entry which is preliminary data.</text>
</comment>
<feature type="region of interest" description="Disordered" evidence="1">
    <location>
        <begin position="1"/>
        <end position="21"/>
    </location>
</feature>
<reference evidence="3" key="1">
    <citation type="submission" date="2020-04" db="EMBL/GenBank/DDBJ databases">
        <authorList>
            <person name="Zhang T."/>
        </authorList>
    </citation>
    <scope>NUCLEOTIDE SEQUENCE</scope>
    <source>
        <strain evidence="3">HKST-UBA01</strain>
    </source>
</reference>
<evidence type="ECO:0000256" key="1">
    <source>
        <dbReference type="SAM" id="MobiDB-lite"/>
    </source>
</evidence>
<name>A0A956M1N7_UNCEI</name>
<dbReference type="Pfam" id="PF13860">
    <property type="entry name" value="FlgD_ig"/>
    <property type="match status" value="1"/>
</dbReference>
<feature type="region of interest" description="Disordered" evidence="1">
    <location>
        <begin position="33"/>
        <end position="65"/>
    </location>
</feature>
<evidence type="ECO:0000313" key="3">
    <source>
        <dbReference type="EMBL" id="MCA9729541.1"/>
    </source>
</evidence>